<feature type="domain" description="Sialidase" evidence="1">
    <location>
        <begin position="119"/>
        <end position="337"/>
    </location>
</feature>
<dbReference type="AlphaFoldDB" id="A0A8J3N699"/>
<dbReference type="InterPro" id="IPR015943">
    <property type="entry name" value="WD40/YVTN_repeat-like_dom_sf"/>
</dbReference>
<accession>A0A8J3N699</accession>
<dbReference type="SUPFAM" id="SSF110296">
    <property type="entry name" value="Oligoxyloglucan reducing end-specific cellobiohydrolase"/>
    <property type="match status" value="1"/>
</dbReference>
<gene>
    <name evidence="2" type="ORF">KSF_100170</name>
</gene>
<proteinExistence type="predicted"/>
<name>A0A8J3N699_9CHLR</name>
<sequence length="343" mass="38871">MYRTTDGGKHWQLLSRPSELTAQPFQFWVFDETMALLVPVDISGYPHSRLFFYRTDDGGKTWQRHDFPRTPVMKDTSATYKWTFLDHHQGWVTAAPNMIGGCGGGRPVPMEPVAYEVLFHTTDGGKTWQQVSQLPFKYDINGLTFINAHTGWLAAEVDDPQHPFPDLHDYPSTLFVTHDGGITWQQHNLTLPAQEVNRPYSIQPLFETAQDGNLLVTFRGGKNLEITHHYQYTLQDAGKAWKVNGTLLPNTTSNSDDSSYTVIDGNHILESGWNEDTKYATLYTLNKRQWVKSPMKNPFERYMAQFFSSQQGVALAVESNTAMGIYRSSDGGKTWVKVGNVPL</sequence>
<comment type="caution">
    <text evidence="2">The sequence shown here is derived from an EMBL/GenBank/DDBJ whole genome shotgun (WGS) entry which is preliminary data.</text>
</comment>
<dbReference type="InterPro" id="IPR002860">
    <property type="entry name" value="BNR_rpt"/>
</dbReference>
<dbReference type="Pfam" id="PF02012">
    <property type="entry name" value="BNR"/>
    <property type="match status" value="1"/>
</dbReference>
<dbReference type="PANTHER" id="PTHR47199">
    <property type="entry name" value="PHOTOSYSTEM II STABILITY/ASSEMBLY FACTOR HCF136, CHLOROPLASTIC"/>
    <property type="match status" value="1"/>
</dbReference>
<keyword evidence="3" id="KW-1185">Reference proteome</keyword>
<evidence type="ECO:0000313" key="3">
    <source>
        <dbReference type="Proteomes" id="UP000597444"/>
    </source>
</evidence>
<evidence type="ECO:0000313" key="2">
    <source>
        <dbReference type="EMBL" id="GHO99969.1"/>
    </source>
</evidence>
<dbReference type="PANTHER" id="PTHR47199:SF2">
    <property type="entry name" value="PHOTOSYSTEM II STABILITY_ASSEMBLY FACTOR HCF136, CHLOROPLASTIC"/>
    <property type="match status" value="1"/>
</dbReference>
<organism evidence="2 3">
    <name type="scientific">Reticulibacter mediterranei</name>
    <dbReference type="NCBI Taxonomy" id="2778369"/>
    <lineage>
        <taxon>Bacteria</taxon>
        <taxon>Bacillati</taxon>
        <taxon>Chloroflexota</taxon>
        <taxon>Ktedonobacteria</taxon>
        <taxon>Ktedonobacterales</taxon>
        <taxon>Reticulibacteraceae</taxon>
        <taxon>Reticulibacter</taxon>
    </lineage>
</organism>
<dbReference type="EMBL" id="BNJK01000002">
    <property type="protein sequence ID" value="GHO99969.1"/>
    <property type="molecule type" value="Genomic_DNA"/>
</dbReference>
<evidence type="ECO:0000259" key="1">
    <source>
        <dbReference type="Pfam" id="PF13088"/>
    </source>
</evidence>
<reference evidence="2" key="1">
    <citation type="submission" date="2020-10" db="EMBL/GenBank/DDBJ databases">
        <title>Taxonomic study of unclassified bacteria belonging to the class Ktedonobacteria.</title>
        <authorList>
            <person name="Yabe S."/>
            <person name="Wang C.M."/>
            <person name="Zheng Y."/>
            <person name="Sakai Y."/>
            <person name="Cavaletti L."/>
            <person name="Monciardini P."/>
            <person name="Donadio S."/>
        </authorList>
    </citation>
    <scope>NUCLEOTIDE SEQUENCE</scope>
    <source>
        <strain evidence="2">ID150040</strain>
    </source>
</reference>
<dbReference type="InterPro" id="IPR011040">
    <property type="entry name" value="Sialidase"/>
</dbReference>
<dbReference type="CDD" id="cd15482">
    <property type="entry name" value="Sialidase_non-viral"/>
    <property type="match status" value="1"/>
</dbReference>
<protein>
    <recommendedName>
        <fullName evidence="1">Sialidase domain-containing protein</fullName>
    </recommendedName>
</protein>
<dbReference type="Proteomes" id="UP000597444">
    <property type="component" value="Unassembled WGS sequence"/>
</dbReference>
<dbReference type="Gene3D" id="2.130.10.10">
    <property type="entry name" value="YVTN repeat-like/Quinoprotein amine dehydrogenase"/>
    <property type="match status" value="2"/>
</dbReference>
<dbReference type="Pfam" id="PF13088">
    <property type="entry name" value="BNR_2"/>
    <property type="match status" value="1"/>
</dbReference>